<sequence>MVVEAYEQLAAEGYLVGRRGSGTRVAAGVAGAGPGGWSGRRRPRRGTT</sequence>
<name>A0A066Z8W0_9ACTN</name>
<proteinExistence type="predicted"/>
<feature type="region of interest" description="Disordered" evidence="1">
    <location>
        <begin position="27"/>
        <end position="48"/>
    </location>
</feature>
<evidence type="ECO:0000313" key="3">
    <source>
        <dbReference type="Proteomes" id="UP000027178"/>
    </source>
</evidence>
<evidence type="ECO:0000256" key="1">
    <source>
        <dbReference type="SAM" id="MobiDB-lite"/>
    </source>
</evidence>
<organism evidence="2 3">
    <name type="scientific">Kitasatospora cheerisanensis KCTC 2395</name>
    <dbReference type="NCBI Taxonomy" id="1348663"/>
    <lineage>
        <taxon>Bacteria</taxon>
        <taxon>Bacillati</taxon>
        <taxon>Actinomycetota</taxon>
        <taxon>Actinomycetes</taxon>
        <taxon>Kitasatosporales</taxon>
        <taxon>Streptomycetaceae</taxon>
        <taxon>Kitasatospora</taxon>
    </lineage>
</organism>
<dbReference type="Proteomes" id="UP000027178">
    <property type="component" value="Unassembled WGS sequence"/>
</dbReference>
<dbReference type="PATRIC" id="fig|1348663.4.peg.1431"/>
<dbReference type="AlphaFoldDB" id="A0A066Z8W0"/>
<protein>
    <recommendedName>
        <fullName evidence="4">GntR family transcriptional regulator</fullName>
    </recommendedName>
</protein>
<gene>
    <name evidence="2" type="ORF">KCH_14900</name>
</gene>
<evidence type="ECO:0008006" key="4">
    <source>
        <dbReference type="Google" id="ProtNLM"/>
    </source>
</evidence>
<dbReference type="Gene3D" id="1.10.10.10">
    <property type="entry name" value="Winged helix-like DNA-binding domain superfamily/Winged helix DNA-binding domain"/>
    <property type="match status" value="1"/>
</dbReference>
<feature type="compositionally biased region" description="Basic residues" evidence="1">
    <location>
        <begin position="39"/>
        <end position="48"/>
    </location>
</feature>
<dbReference type="HOGENOM" id="CLU_3153847_0_0_11"/>
<dbReference type="InterPro" id="IPR036388">
    <property type="entry name" value="WH-like_DNA-bd_sf"/>
</dbReference>
<reference evidence="2 3" key="1">
    <citation type="submission" date="2014-05" db="EMBL/GenBank/DDBJ databases">
        <title>Draft Genome Sequence of Kitasatospora cheerisanensis KCTC 2395.</title>
        <authorList>
            <person name="Nam D.H."/>
        </authorList>
    </citation>
    <scope>NUCLEOTIDE SEQUENCE [LARGE SCALE GENOMIC DNA]</scope>
    <source>
        <strain evidence="2 3">KCTC 2395</strain>
    </source>
</reference>
<comment type="caution">
    <text evidence="2">The sequence shown here is derived from an EMBL/GenBank/DDBJ whole genome shotgun (WGS) entry which is preliminary data.</text>
</comment>
<evidence type="ECO:0000313" key="2">
    <source>
        <dbReference type="EMBL" id="KDN86756.1"/>
    </source>
</evidence>
<accession>A0A066Z8W0</accession>
<dbReference type="EMBL" id="JNBY01000054">
    <property type="protein sequence ID" value="KDN86756.1"/>
    <property type="molecule type" value="Genomic_DNA"/>
</dbReference>
<keyword evidence="3" id="KW-1185">Reference proteome</keyword>